<feature type="transmembrane region" description="Helical" evidence="1">
    <location>
        <begin position="47"/>
        <end position="64"/>
    </location>
</feature>
<accession>A0ABR7MWQ1</accession>
<feature type="transmembrane region" description="Helical" evidence="1">
    <location>
        <begin position="21"/>
        <end position="41"/>
    </location>
</feature>
<keyword evidence="1" id="KW-1133">Transmembrane helix</keyword>
<protein>
    <submittedName>
        <fullName evidence="2">Uncharacterized protein</fullName>
    </submittedName>
</protein>
<reference evidence="2 3" key="1">
    <citation type="submission" date="2020-08" db="EMBL/GenBank/DDBJ databases">
        <title>Genome public.</title>
        <authorList>
            <person name="Liu C."/>
            <person name="Sun Q."/>
        </authorList>
    </citation>
    <scope>NUCLEOTIDE SEQUENCE [LARGE SCALE GENOMIC DNA]</scope>
    <source>
        <strain evidence="2 3">BX3</strain>
    </source>
</reference>
<dbReference type="EMBL" id="JACRSW010000032">
    <property type="protein sequence ID" value="MBC8557900.1"/>
    <property type="molecule type" value="Genomic_DNA"/>
</dbReference>
<name>A0ABR7MWQ1_9FIRM</name>
<keyword evidence="3" id="KW-1185">Reference proteome</keyword>
<dbReference type="RefSeq" id="WP_249305319.1">
    <property type="nucleotide sequence ID" value="NZ_JACRSW010000032.1"/>
</dbReference>
<evidence type="ECO:0000256" key="1">
    <source>
        <dbReference type="SAM" id="Phobius"/>
    </source>
</evidence>
<evidence type="ECO:0000313" key="2">
    <source>
        <dbReference type="EMBL" id="MBC8557900.1"/>
    </source>
</evidence>
<dbReference type="Proteomes" id="UP000637513">
    <property type="component" value="Unassembled WGS sequence"/>
</dbReference>
<gene>
    <name evidence="2" type="ORF">H8700_09305</name>
</gene>
<dbReference type="Pfam" id="PF19601">
    <property type="entry name" value="DUF6106"/>
    <property type="match status" value="1"/>
</dbReference>
<keyword evidence="1" id="KW-0812">Transmembrane</keyword>
<dbReference type="InterPro" id="IPR046088">
    <property type="entry name" value="DUF6106"/>
</dbReference>
<keyword evidence="1" id="KW-0472">Membrane</keyword>
<evidence type="ECO:0000313" key="3">
    <source>
        <dbReference type="Proteomes" id="UP000637513"/>
    </source>
</evidence>
<proteinExistence type="predicted"/>
<comment type="caution">
    <text evidence="2">The sequence shown here is derived from an EMBL/GenBank/DDBJ whole genome shotgun (WGS) entry which is preliminary data.</text>
</comment>
<organism evidence="2 3">
    <name type="scientific">Jutongia hominis</name>
    <dbReference type="NCBI Taxonomy" id="2763664"/>
    <lineage>
        <taxon>Bacteria</taxon>
        <taxon>Bacillati</taxon>
        <taxon>Bacillota</taxon>
        <taxon>Clostridia</taxon>
        <taxon>Lachnospirales</taxon>
        <taxon>Lachnospiraceae</taxon>
        <taxon>Jutongia</taxon>
    </lineage>
</organism>
<sequence length="170" mass="19418">MEELYSETYIKEAKLTPQKKIQRIGLIALAVILIAFGLLAAITMGTVLVLLVMVVAAGIAIFFVPTEKLSYEYIFVDGQIDFDRILRGESRKTMKRIDLSKVEVVAPEHSHHLDAYAKRTLYDYSSGIDTDQHYIAVYMDEKGLIQIRFTPDEKMLHMMKMKSPSKIKED</sequence>